<dbReference type="InterPro" id="IPR052955">
    <property type="entry name" value="UPF0703_membrane_permease"/>
</dbReference>
<sequence>MKGLAFLQDLANAITGRPTAKASAEPAIDIWSYAEPAGEEPDPLKRNVLQWRRLISAVRDPLATFPGQSVSLVGFVHRAPGESAQEFTLARRVIRCCLADTVPLGLVIHTDRAEQFAPETWLHIEGEFVAASIQGKAKLAIAPTTIHPIPEPKKAYINGVF</sequence>
<dbReference type="AlphaFoldDB" id="A0A8J7DP66"/>
<keyword evidence="3" id="KW-1185">Reference proteome</keyword>
<feature type="domain" description="DUF1980" evidence="1">
    <location>
        <begin position="53"/>
        <end position="157"/>
    </location>
</feature>
<evidence type="ECO:0000313" key="2">
    <source>
        <dbReference type="EMBL" id="MBE9079190.1"/>
    </source>
</evidence>
<evidence type="ECO:0000259" key="1">
    <source>
        <dbReference type="Pfam" id="PF21537"/>
    </source>
</evidence>
<comment type="caution">
    <text evidence="2">The sequence shown here is derived from an EMBL/GenBank/DDBJ whole genome shotgun (WGS) entry which is preliminary data.</text>
</comment>
<dbReference type="RefSeq" id="WP_193909890.1">
    <property type="nucleotide sequence ID" value="NZ_JADEXG010000049.1"/>
</dbReference>
<dbReference type="NCBIfam" id="TIGR03943">
    <property type="entry name" value="TIGR03943 family putative permease subunit"/>
    <property type="match status" value="1"/>
</dbReference>
<protein>
    <submittedName>
        <fullName evidence="2">TIGR03943 family protein</fullName>
    </submittedName>
</protein>
<dbReference type="EMBL" id="JADEXG010000049">
    <property type="protein sequence ID" value="MBE9079190.1"/>
    <property type="molecule type" value="Genomic_DNA"/>
</dbReference>
<gene>
    <name evidence="2" type="ORF">IQ241_18110</name>
</gene>
<proteinExistence type="predicted"/>
<evidence type="ECO:0000313" key="3">
    <source>
        <dbReference type="Proteomes" id="UP000636505"/>
    </source>
</evidence>
<dbReference type="Pfam" id="PF21537">
    <property type="entry name" value="DUF1980_C"/>
    <property type="match status" value="1"/>
</dbReference>
<reference evidence="2" key="1">
    <citation type="submission" date="2020-10" db="EMBL/GenBank/DDBJ databases">
        <authorList>
            <person name="Castelo-Branco R."/>
            <person name="Eusebio N."/>
            <person name="Adriana R."/>
            <person name="Vieira A."/>
            <person name="Brugerolle De Fraissinette N."/>
            <person name="Rezende De Castro R."/>
            <person name="Schneider M.P."/>
            <person name="Vasconcelos V."/>
            <person name="Leao P.N."/>
        </authorList>
    </citation>
    <scope>NUCLEOTIDE SEQUENCE</scope>
    <source>
        <strain evidence="2">LEGE 07310</strain>
    </source>
</reference>
<dbReference type="Proteomes" id="UP000636505">
    <property type="component" value="Unassembled WGS sequence"/>
</dbReference>
<organism evidence="2 3">
    <name type="scientific">Vasconcelosia minhoensis LEGE 07310</name>
    <dbReference type="NCBI Taxonomy" id="915328"/>
    <lineage>
        <taxon>Bacteria</taxon>
        <taxon>Bacillati</taxon>
        <taxon>Cyanobacteriota</taxon>
        <taxon>Cyanophyceae</taxon>
        <taxon>Nodosilineales</taxon>
        <taxon>Cymatolegaceae</taxon>
        <taxon>Vasconcelosia</taxon>
        <taxon>Vasconcelosia minhoensis</taxon>
    </lineage>
</organism>
<dbReference type="PANTHER" id="PTHR40047">
    <property type="entry name" value="UPF0703 PROTEIN YCGQ"/>
    <property type="match status" value="1"/>
</dbReference>
<dbReference type="InterPro" id="IPR015402">
    <property type="entry name" value="DUF1980"/>
</dbReference>
<name>A0A8J7DP66_9CYAN</name>
<dbReference type="PANTHER" id="PTHR40047:SF1">
    <property type="entry name" value="UPF0703 PROTEIN YCGQ"/>
    <property type="match status" value="1"/>
</dbReference>
<accession>A0A8J7DP66</accession>
<dbReference type="InterPro" id="IPR048447">
    <property type="entry name" value="DUF1980_C"/>
</dbReference>